<feature type="domain" description="AAA+ ATPase" evidence="4">
    <location>
        <begin position="49"/>
        <end position="182"/>
    </location>
</feature>
<dbReference type="CDD" id="cd19481">
    <property type="entry name" value="RecA-like_protease"/>
    <property type="match status" value="1"/>
</dbReference>
<evidence type="ECO:0000256" key="3">
    <source>
        <dbReference type="ARBA" id="ARBA00022840"/>
    </source>
</evidence>
<dbReference type="SMART" id="SM00382">
    <property type="entry name" value="AAA"/>
    <property type="match status" value="1"/>
</dbReference>
<evidence type="ECO:0000256" key="1">
    <source>
        <dbReference type="ARBA" id="ARBA00006914"/>
    </source>
</evidence>
<comment type="similarity">
    <text evidence="1">Belongs to the AAA ATPase family.</text>
</comment>
<evidence type="ECO:0000256" key="2">
    <source>
        <dbReference type="ARBA" id="ARBA00022741"/>
    </source>
</evidence>
<comment type="caution">
    <text evidence="5">The sequence shown here is derived from an EMBL/GenBank/DDBJ whole genome shotgun (WGS) entry which is preliminary data.</text>
</comment>
<name>A0ABR9TPE2_9FLAO</name>
<dbReference type="EMBL" id="PRDM01000004">
    <property type="protein sequence ID" value="MBE8726867.1"/>
    <property type="molecule type" value="Genomic_DNA"/>
</dbReference>
<dbReference type="SUPFAM" id="SSF52540">
    <property type="entry name" value="P-loop containing nucleoside triphosphate hydrolases"/>
    <property type="match status" value="1"/>
</dbReference>
<dbReference type="InterPro" id="IPR003593">
    <property type="entry name" value="AAA+_ATPase"/>
</dbReference>
<reference evidence="5 6" key="1">
    <citation type="submission" date="2018-07" db="EMBL/GenBank/DDBJ databases">
        <title>Genome assembly of strain KB82.</title>
        <authorList>
            <person name="Kukolya J."/>
            <person name="Horvath B."/>
            <person name="Nagy I."/>
            <person name="Toth A."/>
        </authorList>
    </citation>
    <scope>NUCLEOTIDE SEQUENCE [LARGE SCALE GENOMIC DNA]</scope>
    <source>
        <strain evidence="5 6">Kb82</strain>
    </source>
</reference>
<evidence type="ECO:0000259" key="4">
    <source>
        <dbReference type="SMART" id="SM00382"/>
    </source>
</evidence>
<organism evidence="5 6">
    <name type="scientific">Flavobacterium hungaricum</name>
    <dbReference type="NCBI Taxonomy" id="2082725"/>
    <lineage>
        <taxon>Bacteria</taxon>
        <taxon>Pseudomonadati</taxon>
        <taxon>Bacteroidota</taxon>
        <taxon>Flavobacteriia</taxon>
        <taxon>Flavobacteriales</taxon>
        <taxon>Flavobacteriaceae</taxon>
        <taxon>Flavobacterium</taxon>
    </lineage>
</organism>
<dbReference type="InterPro" id="IPR003959">
    <property type="entry name" value="ATPase_AAA_core"/>
</dbReference>
<proteinExistence type="inferred from homology"/>
<keyword evidence="6" id="KW-1185">Reference proteome</keyword>
<gene>
    <name evidence="5" type="ORF">C4F50_18270</name>
</gene>
<keyword evidence="2" id="KW-0547">Nucleotide-binding</keyword>
<dbReference type="Pfam" id="PF00004">
    <property type="entry name" value="AAA"/>
    <property type="match status" value="1"/>
</dbReference>
<dbReference type="Proteomes" id="UP000640614">
    <property type="component" value="Unassembled WGS sequence"/>
</dbReference>
<sequence>MNLNDLTVIDTEKIALDDLFFSNENKTALLQIIKEHQYITELQKYNLKVDNKILLHGSSGCGKTTTAKAIANTLDKKIVIINLSTIIDARIGETSKNLKAIFDKAIRERAVLFLDEFDQIGKSRDSDDKDVAEMRRLVNTIIQLFDYFPSDSLLICATNHYEIIDSALLRRFQLRLKYELPVQEQLDLYYDKILSTFPAHLQNIERRYGISYAEVLDYINTSMKKQIIAALDLKQ</sequence>
<dbReference type="PANTHER" id="PTHR23073">
    <property type="entry name" value="26S PROTEASOME REGULATORY SUBUNIT"/>
    <property type="match status" value="1"/>
</dbReference>
<evidence type="ECO:0000313" key="5">
    <source>
        <dbReference type="EMBL" id="MBE8726867.1"/>
    </source>
</evidence>
<dbReference type="InterPro" id="IPR027417">
    <property type="entry name" value="P-loop_NTPase"/>
</dbReference>
<dbReference type="InterPro" id="IPR050221">
    <property type="entry name" value="26S_Proteasome_ATPase"/>
</dbReference>
<keyword evidence="3" id="KW-0067">ATP-binding</keyword>
<dbReference type="RefSeq" id="WP_194140042.1">
    <property type="nucleotide sequence ID" value="NZ_PRDM01000004.1"/>
</dbReference>
<accession>A0ABR9TPE2</accession>
<evidence type="ECO:0000313" key="6">
    <source>
        <dbReference type="Proteomes" id="UP000640614"/>
    </source>
</evidence>
<dbReference type="Gene3D" id="3.40.50.300">
    <property type="entry name" value="P-loop containing nucleotide triphosphate hydrolases"/>
    <property type="match status" value="1"/>
</dbReference>
<protein>
    <submittedName>
        <fullName evidence="5">AAA family ATPase</fullName>
    </submittedName>
</protein>